<dbReference type="EMBL" id="JADCNM010000013">
    <property type="protein sequence ID" value="KAG0456612.1"/>
    <property type="molecule type" value="Genomic_DNA"/>
</dbReference>
<dbReference type="SUPFAM" id="SSF48371">
    <property type="entry name" value="ARM repeat"/>
    <property type="match status" value="1"/>
</dbReference>
<sequence>MEASVSGEDSGDYGCGIGTLHIADLMERVGSIDEECRIEAAREIRWLTKASSKNRRQLAGAVEPLVSMLRLGSQEAAEVAMFALLNLAVKDERRFGDSILVCTDPTIDWKQSYQDLEIVNLVNF</sequence>
<dbReference type="Proteomes" id="UP000639772">
    <property type="component" value="Chromosome 13"/>
</dbReference>
<evidence type="ECO:0000313" key="2">
    <source>
        <dbReference type="Proteomes" id="UP000639772"/>
    </source>
</evidence>
<accession>A0A835PV28</accession>
<dbReference type="OrthoDB" id="1741452at2759"/>
<evidence type="ECO:0000313" key="1">
    <source>
        <dbReference type="EMBL" id="KAG0456612.1"/>
    </source>
</evidence>
<comment type="caution">
    <text evidence="1">The sequence shown here is derived from an EMBL/GenBank/DDBJ whole genome shotgun (WGS) entry which is preliminary data.</text>
</comment>
<name>A0A835PV28_VANPL</name>
<proteinExistence type="predicted"/>
<organism evidence="1 2">
    <name type="scientific">Vanilla planifolia</name>
    <name type="common">Vanilla</name>
    <dbReference type="NCBI Taxonomy" id="51239"/>
    <lineage>
        <taxon>Eukaryota</taxon>
        <taxon>Viridiplantae</taxon>
        <taxon>Streptophyta</taxon>
        <taxon>Embryophyta</taxon>
        <taxon>Tracheophyta</taxon>
        <taxon>Spermatophyta</taxon>
        <taxon>Magnoliopsida</taxon>
        <taxon>Liliopsida</taxon>
        <taxon>Asparagales</taxon>
        <taxon>Orchidaceae</taxon>
        <taxon>Vanilloideae</taxon>
        <taxon>Vanilleae</taxon>
        <taxon>Vanilla</taxon>
    </lineage>
</organism>
<dbReference type="InterPro" id="IPR016024">
    <property type="entry name" value="ARM-type_fold"/>
</dbReference>
<dbReference type="Gene3D" id="1.25.10.10">
    <property type="entry name" value="Leucine-rich Repeat Variant"/>
    <property type="match status" value="1"/>
</dbReference>
<reference evidence="1 2" key="1">
    <citation type="journal article" date="2020" name="Nat. Food">
        <title>A phased Vanilla planifolia genome enables genetic improvement of flavour and production.</title>
        <authorList>
            <person name="Hasing T."/>
            <person name="Tang H."/>
            <person name="Brym M."/>
            <person name="Khazi F."/>
            <person name="Huang T."/>
            <person name="Chambers A.H."/>
        </authorList>
    </citation>
    <scope>NUCLEOTIDE SEQUENCE [LARGE SCALE GENOMIC DNA]</scope>
    <source>
        <tissue evidence="1">Leaf</tissue>
    </source>
</reference>
<protein>
    <submittedName>
        <fullName evidence="1">Uncharacterized protein</fullName>
    </submittedName>
</protein>
<dbReference type="InterPro" id="IPR011989">
    <property type="entry name" value="ARM-like"/>
</dbReference>
<gene>
    <name evidence="1" type="ORF">HPP92_024400</name>
</gene>
<dbReference type="AlphaFoldDB" id="A0A835PV28"/>